<dbReference type="RefSeq" id="WP_078716025.1">
    <property type="nucleotide sequence ID" value="NZ_FUYC01000001.1"/>
</dbReference>
<dbReference type="OrthoDB" id="7672517at2"/>
<gene>
    <name evidence="1" type="ORF">SAMN02745704_00171</name>
</gene>
<name>A0A1T4W3F4_9BACT</name>
<evidence type="ECO:0000313" key="1">
    <source>
        <dbReference type="EMBL" id="SKA71598.1"/>
    </source>
</evidence>
<evidence type="ECO:0000313" key="2">
    <source>
        <dbReference type="Proteomes" id="UP000190027"/>
    </source>
</evidence>
<sequence>MQHYSRHGIIGAAAGYHYGDVLPFLLSLERCGFHGHCYLFVSDTTRDQERMDDLARSYALHRLPLHGPDRLDHLPCNALRHFLSLELLQRQVAHLDQVLLTDVRDVIFQHDPFSFAWGPGLHAVLEHRAALLGKCPHNSRWVRDHLGAAALETIAHCPVSCSGTTLGDTQDVLDYLERLTSLLLPYEPARFMAGYDQGVHNYLIHGTTLPNLTLHDNSGPVLTLATRPGEPLCNEAGEVLNDAGVPAHVVHQYDRKPHLFRSIRARFQSAAGK</sequence>
<organism evidence="1 2">
    <name type="scientific">Paucidesulfovibrio gracilis DSM 16080</name>
    <dbReference type="NCBI Taxonomy" id="1121449"/>
    <lineage>
        <taxon>Bacteria</taxon>
        <taxon>Pseudomonadati</taxon>
        <taxon>Thermodesulfobacteriota</taxon>
        <taxon>Desulfovibrionia</taxon>
        <taxon>Desulfovibrionales</taxon>
        <taxon>Desulfovibrionaceae</taxon>
        <taxon>Paucidesulfovibrio</taxon>
    </lineage>
</organism>
<reference evidence="1 2" key="1">
    <citation type="submission" date="2017-02" db="EMBL/GenBank/DDBJ databases">
        <authorList>
            <person name="Peterson S.W."/>
        </authorList>
    </citation>
    <scope>NUCLEOTIDE SEQUENCE [LARGE SCALE GENOMIC DNA]</scope>
    <source>
        <strain evidence="1 2">DSM 16080</strain>
    </source>
</reference>
<accession>A0A1T4W3F4</accession>
<dbReference type="EMBL" id="FUYC01000001">
    <property type="protein sequence ID" value="SKA71598.1"/>
    <property type="molecule type" value="Genomic_DNA"/>
</dbReference>
<dbReference type="AlphaFoldDB" id="A0A1T4W3F4"/>
<dbReference type="STRING" id="1121449.SAMN02745704_00171"/>
<keyword evidence="2" id="KW-1185">Reference proteome</keyword>
<proteinExistence type="predicted"/>
<dbReference type="Proteomes" id="UP000190027">
    <property type="component" value="Unassembled WGS sequence"/>
</dbReference>
<protein>
    <submittedName>
        <fullName evidence="1">Uncharacterized protein</fullName>
    </submittedName>
</protein>